<evidence type="ECO:0008006" key="3">
    <source>
        <dbReference type="Google" id="ProtNLM"/>
    </source>
</evidence>
<comment type="caution">
    <text evidence="1">The sequence shown here is derived from an EMBL/GenBank/DDBJ whole genome shotgun (WGS) entry which is preliminary data.</text>
</comment>
<accession>A0A5C6CS48</accession>
<dbReference type="Proteomes" id="UP000318437">
    <property type="component" value="Unassembled WGS sequence"/>
</dbReference>
<evidence type="ECO:0000313" key="2">
    <source>
        <dbReference type="Proteomes" id="UP000318437"/>
    </source>
</evidence>
<organism evidence="1 2">
    <name type="scientific">Bythopirellula polymerisocia</name>
    <dbReference type="NCBI Taxonomy" id="2528003"/>
    <lineage>
        <taxon>Bacteria</taxon>
        <taxon>Pseudomonadati</taxon>
        <taxon>Planctomycetota</taxon>
        <taxon>Planctomycetia</taxon>
        <taxon>Pirellulales</taxon>
        <taxon>Lacipirellulaceae</taxon>
        <taxon>Bythopirellula</taxon>
    </lineage>
</organism>
<gene>
    <name evidence="1" type="ORF">Pla144_28470</name>
</gene>
<evidence type="ECO:0000313" key="1">
    <source>
        <dbReference type="EMBL" id="TWU25639.1"/>
    </source>
</evidence>
<keyword evidence="2" id="KW-1185">Reference proteome</keyword>
<dbReference type="InterPro" id="IPR008930">
    <property type="entry name" value="Terpenoid_cyclase/PrenylTrfase"/>
</dbReference>
<sequence length="312" mass="33617">MRGDWESSSPDAAYRFANKENEVNVIKQTIEQLASADRCAYSPTGPWAAEPTALTCLALEIHNQHQPAIRLAKQLADAQDSNGSIGALADHDTPAWPTSLAILAWLACAQKAFADNIRRAVDWSLATYGKPADPTPQVGHDPSILGWSWAADTHAWMEPTCMFVLALKAAGIGKHSRAREGERLIIDRLLPTGGSNYGSTLVLGQATLPQVQSTGLAMLALAGEENSDPRVEASLKYLEETLGPMTTTSSMCYGLLGLTAHNRRPPQADDFLQQSLEREVSRGTCEYKLALISLAALKDLAIFPGVLPKVSV</sequence>
<dbReference type="AlphaFoldDB" id="A0A5C6CS48"/>
<proteinExistence type="predicted"/>
<reference evidence="1 2" key="1">
    <citation type="submission" date="2019-02" db="EMBL/GenBank/DDBJ databases">
        <title>Deep-cultivation of Planctomycetes and their phenomic and genomic characterization uncovers novel biology.</title>
        <authorList>
            <person name="Wiegand S."/>
            <person name="Jogler M."/>
            <person name="Boedeker C."/>
            <person name="Pinto D."/>
            <person name="Vollmers J."/>
            <person name="Rivas-Marin E."/>
            <person name="Kohn T."/>
            <person name="Peeters S.H."/>
            <person name="Heuer A."/>
            <person name="Rast P."/>
            <person name="Oberbeckmann S."/>
            <person name="Bunk B."/>
            <person name="Jeske O."/>
            <person name="Meyerdierks A."/>
            <person name="Storesund J.E."/>
            <person name="Kallscheuer N."/>
            <person name="Luecker S."/>
            <person name="Lage O.M."/>
            <person name="Pohl T."/>
            <person name="Merkel B.J."/>
            <person name="Hornburger P."/>
            <person name="Mueller R.-W."/>
            <person name="Bruemmer F."/>
            <person name="Labrenz M."/>
            <person name="Spormann A.M."/>
            <person name="Op Den Camp H."/>
            <person name="Overmann J."/>
            <person name="Amann R."/>
            <person name="Jetten M.S.M."/>
            <person name="Mascher T."/>
            <person name="Medema M.H."/>
            <person name="Devos D.P."/>
            <person name="Kaster A.-K."/>
            <person name="Ovreas L."/>
            <person name="Rohde M."/>
            <person name="Galperin M.Y."/>
            <person name="Jogler C."/>
        </authorList>
    </citation>
    <scope>NUCLEOTIDE SEQUENCE [LARGE SCALE GENOMIC DNA]</scope>
    <source>
        <strain evidence="1 2">Pla144</strain>
    </source>
</reference>
<dbReference type="EMBL" id="SJPS01000004">
    <property type="protein sequence ID" value="TWU25639.1"/>
    <property type="molecule type" value="Genomic_DNA"/>
</dbReference>
<dbReference type="SUPFAM" id="SSF48239">
    <property type="entry name" value="Terpenoid cyclases/Protein prenyltransferases"/>
    <property type="match status" value="1"/>
</dbReference>
<protein>
    <recommendedName>
        <fullName evidence="3">Prenyltransferase and squalene oxidase repeat protein</fullName>
    </recommendedName>
</protein>
<name>A0A5C6CS48_9BACT</name>